<dbReference type="OrthoDB" id="6778620at2759"/>
<keyword evidence="4" id="KW-1185">Reference proteome</keyword>
<dbReference type="Pfam" id="PF25273">
    <property type="entry name" value="DUF7869"/>
    <property type="match status" value="1"/>
</dbReference>
<dbReference type="Proteomes" id="UP001152799">
    <property type="component" value="Chromosome 9"/>
</dbReference>
<protein>
    <recommendedName>
        <fullName evidence="2">DUF7869 domain-containing protein</fullName>
    </recommendedName>
</protein>
<proteinExistence type="predicted"/>
<gene>
    <name evidence="3" type="ORF">CEUTPL_LOCUS13896</name>
</gene>
<accession>A0A9N9MYX7</accession>
<evidence type="ECO:0000256" key="1">
    <source>
        <dbReference type="SAM" id="MobiDB-lite"/>
    </source>
</evidence>
<evidence type="ECO:0000313" key="4">
    <source>
        <dbReference type="Proteomes" id="UP001152799"/>
    </source>
</evidence>
<feature type="compositionally biased region" description="Acidic residues" evidence="1">
    <location>
        <begin position="87"/>
        <end position="103"/>
    </location>
</feature>
<feature type="region of interest" description="Disordered" evidence="1">
    <location>
        <begin position="253"/>
        <end position="277"/>
    </location>
</feature>
<evidence type="ECO:0000259" key="2">
    <source>
        <dbReference type="Pfam" id="PF25273"/>
    </source>
</evidence>
<evidence type="ECO:0000313" key="3">
    <source>
        <dbReference type="EMBL" id="CAG9773506.1"/>
    </source>
</evidence>
<organism evidence="3 4">
    <name type="scientific">Ceutorhynchus assimilis</name>
    <name type="common">cabbage seed weevil</name>
    <dbReference type="NCBI Taxonomy" id="467358"/>
    <lineage>
        <taxon>Eukaryota</taxon>
        <taxon>Metazoa</taxon>
        <taxon>Ecdysozoa</taxon>
        <taxon>Arthropoda</taxon>
        <taxon>Hexapoda</taxon>
        <taxon>Insecta</taxon>
        <taxon>Pterygota</taxon>
        <taxon>Neoptera</taxon>
        <taxon>Endopterygota</taxon>
        <taxon>Coleoptera</taxon>
        <taxon>Polyphaga</taxon>
        <taxon>Cucujiformia</taxon>
        <taxon>Curculionidae</taxon>
        <taxon>Ceutorhynchinae</taxon>
        <taxon>Ceutorhynchus</taxon>
    </lineage>
</organism>
<dbReference type="PANTHER" id="PTHR10773:SF19">
    <property type="match status" value="1"/>
</dbReference>
<dbReference type="AlphaFoldDB" id="A0A9N9MYX7"/>
<dbReference type="InterPro" id="IPR057191">
    <property type="entry name" value="DUF7869"/>
</dbReference>
<feature type="region of interest" description="Disordered" evidence="1">
    <location>
        <begin position="80"/>
        <end position="154"/>
    </location>
</feature>
<dbReference type="PANTHER" id="PTHR10773">
    <property type="entry name" value="DNA-DIRECTED RNA POLYMERASES I, II, AND III SUBUNIT RPABC2"/>
    <property type="match status" value="1"/>
</dbReference>
<reference evidence="3" key="1">
    <citation type="submission" date="2022-01" db="EMBL/GenBank/DDBJ databases">
        <authorList>
            <person name="King R."/>
        </authorList>
    </citation>
    <scope>NUCLEOTIDE SEQUENCE</scope>
</reference>
<sequence>MEEEQTISDNNMGEKQYELDVNTQERTNSLDGNIEEKQYELDVNTQEIQNNSHIIVVEEETISETNMEENQYNLDNIEEIQNNSDVNMEDEKDIPDDDMEEEQNNNFDNFSEDSDDSIKDRDFVISESGKGSDSDISEIEITENEASEESSEKDNLPLTIIRERVLQKEIKHTLEEIVEKVSTKLNGDMYTKKGTLRKRKRQKHSFVKENCGEKCKKKCVQKISAQRQEVINREFWDMTEKERRAFILHKTSTTGVKRRSQPVTAEGSRRNKSVSYYLPDETGNNQQVCKKFILATTSIVPKQDNRGRKQKQNKFDETLIEQHVESFGPTISHYRREHAPLRKYLPSDITIRAMHKNFLHQHQVNISYELYRKVVARMNISFSNLGHEECFVCESFRIHCMSTGHQKNDNTEDCDVCTSFPKHRDGYRNARKEYKLDSFKKDGLYVSADLQKVIMLPRCEMFKEIIFMPRVIAFNETFVPIGKSQKKPFAVIWHEAISGRSKDDIISTFYNFLLSIRDVENVTIWLDNCAAQNKNWGLFSFLTYVINSNEINLKELNLKYFQSGHTFMSSDAFHHQVELALKKRKKFTIRRLTNLMLGLLLPH</sequence>
<feature type="compositionally biased region" description="Acidic residues" evidence="1">
    <location>
        <begin position="135"/>
        <end position="149"/>
    </location>
</feature>
<feature type="region of interest" description="Disordered" evidence="1">
    <location>
        <begin position="1"/>
        <end position="32"/>
    </location>
</feature>
<dbReference type="EMBL" id="OU892285">
    <property type="protein sequence ID" value="CAG9773506.1"/>
    <property type="molecule type" value="Genomic_DNA"/>
</dbReference>
<feature type="domain" description="DUF7869" evidence="2">
    <location>
        <begin position="521"/>
        <end position="596"/>
    </location>
</feature>
<feature type="compositionally biased region" description="Polar residues" evidence="1">
    <location>
        <begin position="21"/>
        <end position="31"/>
    </location>
</feature>
<name>A0A9N9MYX7_9CUCU</name>